<proteinExistence type="predicted"/>
<gene>
    <name evidence="2" type="ORF">SCWH03_41400</name>
</gene>
<dbReference type="Proteomes" id="UP000484988">
    <property type="component" value="Unassembled WGS sequence"/>
</dbReference>
<sequence length="125" mass="12952">MITWDRGAYAVLVRVLAERGEGLLRTVRRREPGLTGHEPWMSAGPALAEGEVLAPPVRGAAKPAPGTRQTSPPPDGKSPWPLITAVPTGAGGYAGSSTGRAGSPPLSSQRSSLAMARETEWATVA</sequence>
<reference evidence="2 3" key="1">
    <citation type="submission" date="2020-02" db="EMBL/GenBank/DDBJ databases">
        <title>Whole Genome Shotgun Sequence of Streptomyces sp. strain CWH03.</title>
        <authorList>
            <person name="Dohra H."/>
            <person name="Kodani S."/>
            <person name="Yamamura H."/>
        </authorList>
    </citation>
    <scope>NUCLEOTIDE SEQUENCE [LARGE SCALE GENOMIC DNA]</scope>
    <source>
        <strain evidence="2 3">CWH03</strain>
    </source>
</reference>
<dbReference type="EMBL" id="BLLG01000012">
    <property type="protein sequence ID" value="GFH37900.1"/>
    <property type="molecule type" value="Genomic_DNA"/>
</dbReference>
<protein>
    <submittedName>
        <fullName evidence="2">Uncharacterized protein</fullName>
    </submittedName>
</protein>
<evidence type="ECO:0000313" key="3">
    <source>
        <dbReference type="Proteomes" id="UP000484988"/>
    </source>
</evidence>
<organism evidence="2 3">
    <name type="scientific">Streptomyces pacificus</name>
    <dbReference type="NCBI Taxonomy" id="2705029"/>
    <lineage>
        <taxon>Bacteria</taxon>
        <taxon>Bacillati</taxon>
        <taxon>Actinomycetota</taxon>
        <taxon>Actinomycetes</taxon>
        <taxon>Kitasatosporales</taxon>
        <taxon>Streptomycetaceae</taxon>
        <taxon>Streptomyces</taxon>
    </lineage>
</organism>
<name>A0A6A0AY77_9ACTN</name>
<dbReference type="AlphaFoldDB" id="A0A6A0AY77"/>
<feature type="region of interest" description="Disordered" evidence="1">
    <location>
        <begin position="56"/>
        <end position="125"/>
    </location>
</feature>
<comment type="caution">
    <text evidence="2">The sequence shown here is derived from an EMBL/GenBank/DDBJ whole genome shotgun (WGS) entry which is preliminary data.</text>
</comment>
<evidence type="ECO:0000313" key="2">
    <source>
        <dbReference type="EMBL" id="GFH37900.1"/>
    </source>
</evidence>
<accession>A0A6A0AY77</accession>
<keyword evidence="3" id="KW-1185">Reference proteome</keyword>
<evidence type="ECO:0000256" key="1">
    <source>
        <dbReference type="SAM" id="MobiDB-lite"/>
    </source>
</evidence>